<evidence type="ECO:0000313" key="6">
    <source>
        <dbReference type="EMBL" id="MBS8122513.1"/>
    </source>
</evidence>
<evidence type="ECO:0000256" key="2">
    <source>
        <dbReference type="ARBA" id="ARBA00022692"/>
    </source>
</evidence>
<name>A0ABS5QPM0_9BACT</name>
<dbReference type="Proteomes" id="UP000680365">
    <property type="component" value="Unassembled WGS sequence"/>
</dbReference>
<evidence type="ECO:0000256" key="1">
    <source>
        <dbReference type="ARBA" id="ARBA00004141"/>
    </source>
</evidence>
<keyword evidence="3 5" id="KW-1133">Transmembrane helix</keyword>
<proteinExistence type="predicted"/>
<keyword evidence="7" id="KW-1185">Reference proteome</keyword>
<evidence type="ECO:0008006" key="8">
    <source>
        <dbReference type="Google" id="ProtNLM"/>
    </source>
</evidence>
<organism evidence="6 7">
    <name type="scientific">Candidatus Vampirococcus lugosii</name>
    <dbReference type="NCBI Taxonomy" id="2789015"/>
    <lineage>
        <taxon>Bacteria</taxon>
        <taxon>Candidatus Absconditibacteriota</taxon>
        <taxon>Vampirococcus</taxon>
    </lineage>
</organism>
<dbReference type="EMBL" id="JAEDAM010000100">
    <property type="protein sequence ID" value="MBS8122513.1"/>
    <property type="molecule type" value="Genomic_DNA"/>
</dbReference>
<evidence type="ECO:0000256" key="4">
    <source>
        <dbReference type="ARBA" id="ARBA00023136"/>
    </source>
</evidence>
<gene>
    <name evidence="6" type="ORF">VAMP_7420n92</name>
</gene>
<accession>A0ABS5QPM0</accession>
<keyword evidence="4 5" id="KW-0472">Membrane</keyword>
<feature type="transmembrane region" description="Helical" evidence="5">
    <location>
        <begin position="333"/>
        <end position="353"/>
    </location>
</feature>
<dbReference type="Pfam" id="PF05128">
    <property type="entry name" value="DUF697"/>
    <property type="match status" value="1"/>
</dbReference>
<protein>
    <recommendedName>
        <fullName evidence="8">DUF697 domain-containing protein</fullName>
    </recommendedName>
</protein>
<comment type="subcellular location">
    <subcellularLocation>
        <location evidence="1">Membrane</location>
        <topology evidence="1">Multi-pass membrane protein</topology>
    </subcellularLocation>
</comment>
<evidence type="ECO:0000256" key="5">
    <source>
        <dbReference type="SAM" id="Phobius"/>
    </source>
</evidence>
<evidence type="ECO:0000313" key="7">
    <source>
        <dbReference type="Proteomes" id="UP000680365"/>
    </source>
</evidence>
<dbReference type="InterPro" id="IPR021147">
    <property type="entry name" value="DUF697"/>
</dbReference>
<reference evidence="6 7" key="1">
    <citation type="journal article" date="2021" name="Nat. Commun.">
        <title>Reductive evolution and unique predatory mode in the CPR bacterium Vampirococcus lugosii.</title>
        <authorList>
            <person name="Moreira D."/>
            <person name="Zivanovic Y."/>
            <person name="Lopez-Archilla A.I."/>
            <person name="Iniesto M."/>
            <person name="Lopez-Garcia P."/>
        </authorList>
    </citation>
    <scope>NUCLEOTIDE SEQUENCE [LARGE SCALE GENOMIC DNA]</scope>
    <source>
        <strain evidence="6">Chiprana</strain>
    </source>
</reference>
<comment type="caution">
    <text evidence="6">The sequence shown here is derived from an EMBL/GenBank/DDBJ whole genome shotgun (WGS) entry which is preliminary data.</text>
</comment>
<feature type="transmembrane region" description="Helical" evidence="5">
    <location>
        <begin position="307"/>
        <end position="327"/>
    </location>
</feature>
<sequence>MKKSFDYNHKKIYNIYIYIYIRINMQEKIVKYIEEIEGYIIKLDSLNYDEIVNLYYMIINNYDIVIKISYENIANSKEYVYLKLSKLNNLLYVLPYFYKYSDFSKGLEAFNLIDDLKINCMSELSKLDINNENKIIKLLDIAYLYTKAGKKIIEFNNEIQIVEHIYTSAIKIFDQAIYIDDKRKISYLIKISATELMGKTSESLKTHYDLLNNDSDFIDDFSDNLDKNGNIKIKTKDLDNLIKDNKIIAKSNKIIFQSASFGALITIHPFPIPMLDYFLIVSIQINMLVRIGKLYGIKLNKKMAKEILVQLSGTMGFLYFRNHIIIFLTKLGIPIFGGYIIIPFVFAFIYGMGKVFDAYYYYQYNNIELNSNEIKQLFTENKNWAWNFAKQQKNFIIKEGRKQKL</sequence>
<keyword evidence="2 5" id="KW-0812">Transmembrane</keyword>
<evidence type="ECO:0000256" key="3">
    <source>
        <dbReference type="ARBA" id="ARBA00022989"/>
    </source>
</evidence>